<keyword evidence="11" id="KW-0915">Sodium</keyword>
<keyword evidence="8 11" id="KW-0407">Ion channel</keyword>
<evidence type="ECO:0000256" key="5">
    <source>
        <dbReference type="ARBA" id="ARBA00022989"/>
    </source>
</evidence>
<feature type="transmembrane region" description="Helical" evidence="11">
    <location>
        <begin position="44"/>
        <end position="66"/>
    </location>
</feature>
<dbReference type="EMBL" id="JAMOKX010000001">
    <property type="protein sequence ID" value="MCL9818934.1"/>
    <property type="molecule type" value="Genomic_DNA"/>
</dbReference>
<dbReference type="HAMAP" id="MF_00454">
    <property type="entry name" value="FluC"/>
    <property type="match status" value="1"/>
</dbReference>
<evidence type="ECO:0000256" key="3">
    <source>
        <dbReference type="ARBA" id="ARBA00022519"/>
    </source>
</evidence>
<keyword evidence="2 11" id="KW-1003">Cell membrane</keyword>
<proteinExistence type="inferred from homology"/>
<evidence type="ECO:0000256" key="7">
    <source>
        <dbReference type="ARBA" id="ARBA00023136"/>
    </source>
</evidence>
<feature type="transmembrane region" description="Helical" evidence="11">
    <location>
        <begin position="78"/>
        <end position="97"/>
    </location>
</feature>
<accession>A0ABT0TSV4</accession>
<keyword evidence="11" id="KW-0479">Metal-binding</keyword>
<comment type="caution">
    <text evidence="12">The sequence shown here is derived from an EMBL/GenBank/DDBJ whole genome shotgun (WGS) entry which is preliminary data.</text>
</comment>
<evidence type="ECO:0000256" key="1">
    <source>
        <dbReference type="ARBA" id="ARBA00004651"/>
    </source>
</evidence>
<keyword evidence="11" id="KW-0813">Transport</keyword>
<keyword evidence="13" id="KW-1185">Reference proteome</keyword>
<dbReference type="Proteomes" id="UP001057522">
    <property type="component" value="Unassembled WGS sequence"/>
</dbReference>
<gene>
    <name evidence="11" type="primary">fluC</name>
    <name evidence="11" type="synonym">crcB</name>
    <name evidence="12" type="ORF">NCR95_01915</name>
</gene>
<keyword evidence="3" id="KW-0997">Cell inner membrane</keyword>
<feature type="binding site" evidence="11">
    <location>
        <position position="92"/>
    </location>
    <ligand>
        <name>Na(+)</name>
        <dbReference type="ChEBI" id="CHEBI:29101"/>
        <note>structural</note>
    </ligand>
</feature>
<dbReference type="RefSeq" id="WP_112057317.1">
    <property type="nucleotide sequence ID" value="NZ_JAMOKX010000001.1"/>
</dbReference>
<evidence type="ECO:0000256" key="10">
    <source>
        <dbReference type="ARBA" id="ARBA00035585"/>
    </source>
</evidence>
<reference evidence="12" key="1">
    <citation type="submission" date="2022-06" db="EMBL/GenBank/DDBJ databases">
        <title>Helicobacter colisuis sp. nov.</title>
        <authorList>
            <person name="Papic B."/>
            <person name="Gruntar I."/>
        </authorList>
    </citation>
    <scope>NUCLEOTIDE SEQUENCE</scope>
    <source>
        <strain evidence="12">11154-15</strain>
    </source>
</reference>
<organism evidence="12 13">
    <name type="scientific">Helicobacter colisuis</name>
    <dbReference type="NCBI Taxonomy" id="2949739"/>
    <lineage>
        <taxon>Bacteria</taxon>
        <taxon>Pseudomonadati</taxon>
        <taxon>Campylobacterota</taxon>
        <taxon>Epsilonproteobacteria</taxon>
        <taxon>Campylobacterales</taxon>
        <taxon>Helicobacteraceae</taxon>
        <taxon>Helicobacter</taxon>
    </lineage>
</organism>
<evidence type="ECO:0000256" key="11">
    <source>
        <dbReference type="HAMAP-Rule" id="MF_00454"/>
    </source>
</evidence>
<dbReference type="InterPro" id="IPR003691">
    <property type="entry name" value="FluC"/>
</dbReference>
<keyword evidence="6 11" id="KW-0406">Ion transport</keyword>
<name>A0ABT0TSV4_9HELI</name>
<keyword evidence="5 11" id="KW-1133">Transmembrane helix</keyword>
<protein>
    <recommendedName>
        <fullName evidence="11">Fluoride-specific ion channel FluC</fullName>
    </recommendedName>
</protein>
<feature type="binding site" evidence="11">
    <location>
        <position position="89"/>
    </location>
    <ligand>
        <name>Na(+)</name>
        <dbReference type="ChEBI" id="CHEBI:29101"/>
        <note>structural</note>
    </ligand>
</feature>
<evidence type="ECO:0000256" key="8">
    <source>
        <dbReference type="ARBA" id="ARBA00023303"/>
    </source>
</evidence>
<keyword evidence="4 11" id="KW-0812">Transmembrane</keyword>
<sequence>MNLYTIALVGLGGFLGAVLRFLVYEMSFKISSFLANATNMQFVSLLATLFVNIIGSFALGFLFAYVQNEELRLFSKDILMSFFGVGLLGAFTTFSTFSYTNLLLLQNGLYGQLLLNILCNVGLCLLAVYGGLLVYEISR</sequence>
<evidence type="ECO:0000256" key="9">
    <source>
        <dbReference type="ARBA" id="ARBA00035120"/>
    </source>
</evidence>
<evidence type="ECO:0000313" key="13">
    <source>
        <dbReference type="Proteomes" id="UP001057522"/>
    </source>
</evidence>
<dbReference type="Pfam" id="PF02537">
    <property type="entry name" value="CRCB"/>
    <property type="match status" value="1"/>
</dbReference>
<evidence type="ECO:0000256" key="6">
    <source>
        <dbReference type="ARBA" id="ARBA00023065"/>
    </source>
</evidence>
<keyword evidence="7 11" id="KW-0472">Membrane</keyword>
<evidence type="ECO:0000256" key="4">
    <source>
        <dbReference type="ARBA" id="ARBA00022692"/>
    </source>
</evidence>
<comment type="subcellular location">
    <subcellularLocation>
        <location evidence="1 11">Cell membrane</location>
        <topology evidence="1 11">Multi-pass membrane protein</topology>
    </subcellularLocation>
</comment>
<comment type="catalytic activity">
    <reaction evidence="10">
        <text>fluoride(in) = fluoride(out)</text>
        <dbReference type="Rhea" id="RHEA:76159"/>
        <dbReference type="ChEBI" id="CHEBI:17051"/>
    </reaction>
    <physiologicalReaction direction="left-to-right" evidence="10">
        <dbReference type="Rhea" id="RHEA:76160"/>
    </physiologicalReaction>
</comment>
<comment type="similarity">
    <text evidence="9 11">Belongs to the fluoride channel Fluc/FEX (TC 1.A.43) family.</text>
</comment>
<comment type="function">
    <text evidence="11">Fluoride-specific ion channel. Important for reducing fluoride concentration in the cell, thus reducing its toxicity.</text>
</comment>
<feature type="transmembrane region" description="Helical" evidence="11">
    <location>
        <begin position="109"/>
        <end position="135"/>
    </location>
</feature>
<comment type="activity regulation">
    <text evidence="11">Na(+) is not transported, but it plays an essential structural role and its presence is essential for fluoride channel function.</text>
</comment>
<evidence type="ECO:0000256" key="2">
    <source>
        <dbReference type="ARBA" id="ARBA00022475"/>
    </source>
</evidence>
<evidence type="ECO:0000313" key="12">
    <source>
        <dbReference type="EMBL" id="MCL9818934.1"/>
    </source>
</evidence>